<evidence type="ECO:0000256" key="1">
    <source>
        <dbReference type="SAM" id="Phobius"/>
    </source>
</evidence>
<name>A0ABX2P9Y2_9PROT</name>
<gene>
    <name evidence="2" type="ORF">HW542_15780</name>
</gene>
<comment type="caution">
    <text evidence="2">The sequence shown here is derived from an EMBL/GenBank/DDBJ whole genome shotgun (WGS) entry which is preliminary data.</text>
</comment>
<keyword evidence="1" id="KW-1133">Transmembrane helix</keyword>
<evidence type="ECO:0000313" key="2">
    <source>
        <dbReference type="EMBL" id="NVN48259.1"/>
    </source>
</evidence>
<sequence length="99" mass="10956">MYAIVLSALWSALSWLFRAILVKFVMFTALYLFCTQAISYVSSKIPVLSSGDGGLGSVLSSLSSGTWYFLDAFQFSQGVGIILAAYLSRFFIRRIPFFG</sequence>
<keyword evidence="1" id="KW-0472">Membrane</keyword>
<organism evidence="2 3">
    <name type="scientific">Asaia spathodeae</name>
    <dbReference type="NCBI Taxonomy" id="657016"/>
    <lineage>
        <taxon>Bacteria</taxon>
        <taxon>Pseudomonadati</taxon>
        <taxon>Pseudomonadota</taxon>
        <taxon>Alphaproteobacteria</taxon>
        <taxon>Acetobacterales</taxon>
        <taxon>Acetobacteraceae</taxon>
        <taxon>Asaia</taxon>
    </lineage>
</organism>
<feature type="transmembrane region" description="Helical" evidence="1">
    <location>
        <begin position="67"/>
        <end position="87"/>
    </location>
</feature>
<dbReference type="Pfam" id="PF10734">
    <property type="entry name" value="DUF2523"/>
    <property type="match status" value="1"/>
</dbReference>
<proteinExistence type="predicted"/>
<dbReference type="InterPro" id="IPR019670">
    <property type="entry name" value="DUF2523"/>
</dbReference>
<accession>A0ABX2P9Y2</accession>
<protein>
    <submittedName>
        <fullName evidence="2">DUF2523 domain-containing protein</fullName>
    </submittedName>
</protein>
<dbReference type="EMBL" id="JABXXV010000014">
    <property type="protein sequence ID" value="NVN48259.1"/>
    <property type="molecule type" value="Genomic_DNA"/>
</dbReference>
<evidence type="ECO:0000313" key="3">
    <source>
        <dbReference type="Proteomes" id="UP001516351"/>
    </source>
</evidence>
<reference evidence="2 3" key="1">
    <citation type="submission" date="2020-06" db="EMBL/GenBank/DDBJ databases">
        <title>Synonyms of Asaia species.</title>
        <authorList>
            <person name="Sombolestani A."/>
        </authorList>
    </citation>
    <scope>NUCLEOTIDE SEQUENCE [LARGE SCALE GENOMIC DNA]</scope>
    <source>
        <strain evidence="2 3">LMG 27047</strain>
    </source>
</reference>
<dbReference type="Proteomes" id="UP001516351">
    <property type="component" value="Unassembled WGS sequence"/>
</dbReference>
<keyword evidence="3" id="KW-1185">Reference proteome</keyword>
<keyword evidence="1" id="KW-0812">Transmembrane</keyword>
<dbReference type="RefSeq" id="WP_373316758.1">
    <property type="nucleotide sequence ID" value="NZ_JABXXU010000016.1"/>
</dbReference>